<dbReference type="Proteomes" id="UP000501534">
    <property type="component" value="Chromosome"/>
</dbReference>
<dbReference type="KEGG" id="uru:DSM104443_02555"/>
<keyword evidence="1" id="KW-0732">Signal</keyword>
<feature type="signal peptide" evidence="1">
    <location>
        <begin position="1"/>
        <end position="18"/>
    </location>
</feature>
<evidence type="ECO:0000313" key="2">
    <source>
        <dbReference type="EMBL" id="QJR11478.1"/>
    </source>
</evidence>
<protein>
    <recommendedName>
        <fullName evidence="4">Lipoprotein</fullName>
    </recommendedName>
</protein>
<evidence type="ECO:0000313" key="3">
    <source>
        <dbReference type="Proteomes" id="UP000501534"/>
    </source>
</evidence>
<name>A0A6M4GX78_9PROT</name>
<accession>A0A6M4GX78</accession>
<dbReference type="RefSeq" id="WP_171092858.1">
    <property type="nucleotide sequence ID" value="NZ_CP053069.1"/>
</dbReference>
<sequence length="160" mass="17584">MSSRLLAGLALAAVTVLAGCFESTKPLSEPGTVPYDTAVLGSWNCVPDPPLRPQDKAALTLRNVDQYTYDANWVDDGKTSRYRAYGTKIDGNVVINVLEVAPGAKWFFLRYKREGTKLRLSVAQSTEIKGGYEARKMDDVRARAGSDDLFKTFALCTRGK</sequence>
<organism evidence="2 3">
    <name type="scientific">Usitatibacter rugosus</name>
    <dbReference type="NCBI Taxonomy" id="2732067"/>
    <lineage>
        <taxon>Bacteria</taxon>
        <taxon>Pseudomonadati</taxon>
        <taxon>Pseudomonadota</taxon>
        <taxon>Betaproteobacteria</taxon>
        <taxon>Nitrosomonadales</taxon>
        <taxon>Usitatibacteraceae</taxon>
        <taxon>Usitatibacter</taxon>
    </lineage>
</organism>
<evidence type="ECO:0008006" key="4">
    <source>
        <dbReference type="Google" id="ProtNLM"/>
    </source>
</evidence>
<dbReference type="PROSITE" id="PS51257">
    <property type="entry name" value="PROKAR_LIPOPROTEIN"/>
    <property type="match status" value="1"/>
</dbReference>
<proteinExistence type="predicted"/>
<gene>
    <name evidence="2" type="ORF">DSM104443_02555</name>
</gene>
<keyword evidence="3" id="KW-1185">Reference proteome</keyword>
<reference evidence="2 3" key="1">
    <citation type="submission" date="2020-04" db="EMBL/GenBank/DDBJ databases">
        <title>Usitatibacter rugosus gen. nov., sp. nov. and Usitatibacter palustris sp. nov., novel members of Usitatibacteraceae fam. nov. within the order Nitrosomonadales isolated from soil.</title>
        <authorList>
            <person name="Huber K.J."/>
            <person name="Neumann-Schaal M."/>
            <person name="Geppert A."/>
            <person name="Luckner M."/>
            <person name="Wanner G."/>
            <person name="Overmann J."/>
        </authorList>
    </citation>
    <scope>NUCLEOTIDE SEQUENCE [LARGE SCALE GENOMIC DNA]</scope>
    <source>
        <strain evidence="2 3">0125_3</strain>
    </source>
</reference>
<feature type="chain" id="PRO_5026839163" description="Lipoprotein" evidence="1">
    <location>
        <begin position="19"/>
        <end position="160"/>
    </location>
</feature>
<dbReference type="AlphaFoldDB" id="A0A6M4GX78"/>
<dbReference type="EMBL" id="CP053069">
    <property type="protein sequence ID" value="QJR11478.1"/>
    <property type="molecule type" value="Genomic_DNA"/>
</dbReference>
<evidence type="ECO:0000256" key="1">
    <source>
        <dbReference type="SAM" id="SignalP"/>
    </source>
</evidence>